<name>A0A4U5QZB3_POPAL</name>
<evidence type="ECO:0000313" key="1">
    <source>
        <dbReference type="EMBL" id="TKS16630.1"/>
    </source>
</evidence>
<accession>A0A4U5QZB3</accession>
<comment type="caution">
    <text evidence="1">The sequence shown here is derived from an EMBL/GenBank/DDBJ whole genome shotgun (WGS) entry which is preliminary data.</text>
</comment>
<gene>
    <name evidence="1" type="ORF">D5086_0000021600</name>
</gene>
<proteinExistence type="predicted"/>
<organism evidence="1">
    <name type="scientific">Populus alba</name>
    <name type="common">White poplar</name>
    <dbReference type="NCBI Taxonomy" id="43335"/>
    <lineage>
        <taxon>Eukaryota</taxon>
        <taxon>Viridiplantae</taxon>
        <taxon>Streptophyta</taxon>
        <taxon>Embryophyta</taxon>
        <taxon>Tracheophyta</taxon>
        <taxon>Spermatophyta</taxon>
        <taxon>Magnoliopsida</taxon>
        <taxon>eudicotyledons</taxon>
        <taxon>Gunneridae</taxon>
        <taxon>Pentapetalae</taxon>
        <taxon>rosids</taxon>
        <taxon>fabids</taxon>
        <taxon>Malpighiales</taxon>
        <taxon>Salicaceae</taxon>
        <taxon>Saliceae</taxon>
        <taxon>Populus</taxon>
    </lineage>
</organism>
<dbReference type="AlphaFoldDB" id="A0A4U5QZB3"/>
<protein>
    <submittedName>
        <fullName evidence="1">Uncharacterized protein</fullName>
    </submittedName>
</protein>
<reference evidence="1" key="1">
    <citation type="submission" date="2018-10" db="EMBL/GenBank/DDBJ databases">
        <title>Population genomic analysis revealed the cold adaptation of white poplar.</title>
        <authorList>
            <person name="Liu Y.-J."/>
        </authorList>
    </citation>
    <scope>NUCLEOTIDE SEQUENCE [LARGE SCALE GENOMIC DNA]</scope>
    <source>
        <strain evidence="1">PAL-ZL1</strain>
    </source>
</reference>
<dbReference type="EMBL" id="RCHU01000057">
    <property type="protein sequence ID" value="TKS16630.1"/>
    <property type="molecule type" value="Genomic_DNA"/>
</dbReference>
<sequence>MVLEHLIANASNDLLAAVVDSSLSSAAFHRPARVISIKLDGTFLPEVLNCFLYFGVMDSWELLMVSNFVLGFPAKNTRSKVVSTIYGIETSRLAWQALGAFFVVPSTSHISLI</sequence>